<name>A0A6J0BQN1_NEOLC</name>
<feature type="chain" id="PRO_5046731047" evidence="2">
    <location>
        <begin position="18"/>
        <end position="505"/>
    </location>
</feature>
<protein>
    <submittedName>
        <fullName evidence="4">Calphotin</fullName>
    </submittedName>
</protein>
<dbReference type="InterPro" id="IPR000618">
    <property type="entry name" value="Insect_cuticle"/>
</dbReference>
<dbReference type="KEGG" id="nlo:107221930"/>
<reference evidence="4" key="1">
    <citation type="submission" date="2025-08" db="UniProtKB">
        <authorList>
            <consortium name="RefSeq"/>
        </authorList>
    </citation>
    <scope>IDENTIFICATION</scope>
    <source>
        <tissue evidence="4">Thorax and Abdomen</tissue>
    </source>
</reference>
<accession>A0A6J0BQN1</accession>
<gene>
    <name evidence="4" type="primary">LOC107221930</name>
</gene>
<sequence>MQTALILLSSALAVSTGSIVSLVPISYVASPLPTYNHVQNTLTGEYAYNYAGGPSAKEEIKTLDGVTRGAYSYIDAFGIVQSAQYVADKDGFRIAATNVPTDAQVGVNVPLETPEVQVAKASHFAEHAKAVAALGRRKRSLSHAATAVSSQYHHQEHESLKLEAPLYEQYLSAAPLQAYTSYQAPVAVSTVPTAVSHQSRSQTHNNARIELSAPLAYAQLASPVAAVPEQVISYHEAVAPVAVSTVPTAVSHQSRSQTHNNARIELSAPLAYAQFASPVAAVPEQVIGYQEAVAPVAVSTVPTAVSHQSRSQTHNNARIELSAPLAYAQFASPVAAVPEQVISYHEAVAPVAVAAVPTAVSSQSRFQVHNSQTVEVQSPAHLEPVVSVAPAAPAAPGDDSVVVEAKTADAAAIPVATVASVPTAVSSQSRTQVHSGQRVEIEAPQVYATRLIDSYGNPAVAVSSETLYAPSHLVAQLPQDTPEVAAAKVAHAKAYAAELEKHQGW</sequence>
<keyword evidence="3" id="KW-1185">Reference proteome</keyword>
<dbReference type="RefSeq" id="XP_015516597.2">
    <property type="nucleotide sequence ID" value="XM_015661111.2"/>
</dbReference>
<evidence type="ECO:0000256" key="1">
    <source>
        <dbReference type="PROSITE-ProRule" id="PRU00497"/>
    </source>
</evidence>
<feature type="signal peptide" evidence="2">
    <location>
        <begin position="1"/>
        <end position="17"/>
    </location>
</feature>
<evidence type="ECO:0000256" key="2">
    <source>
        <dbReference type="SAM" id="SignalP"/>
    </source>
</evidence>
<dbReference type="OrthoDB" id="6515429at2759"/>
<keyword evidence="2" id="KW-0732">Signal</keyword>
<dbReference type="Proteomes" id="UP000829291">
    <property type="component" value="Chromosome 1"/>
</dbReference>
<evidence type="ECO:0000313" key="3">
    <source>
        <dbReference type="Proteomes" id="UP000829291"/>
    </source>
</evidence>
<proteinExistence type="predicted"/>
<keyword evidence="1" id="KW-0193">Cuticle</keyword>
<dbReference type="AlphaFoldDB" id="A0A6J0BQN1"/>
<evidence type="ECO:0000313" key="4">
    <source>
        <dbReference type="RefSeq" id="XP_015516597.2"/>
    </source>
</evidence>
<dbReference type="GO" id="GO:0042302">
    <property type="term" value="F:structural constituent of cuticle"/>
    <property type="evidence" value="ECO:0007669"/>
    <property type="project" value="UniProtKB-UniRule"/>
</dbReference>
<dbReference type="Pfam" id="PF00379">
    <property type="entry name" value="Chitin_bind_4"/>
    <property type="match status" value="1"/>
</dbReference>
<dbReference type="PROSITE" id="PS51155">
    <property type="entry name" value="CHIT_BIND_RR_2"/>
    <property type="match status" value="1"/>
</dbReference>
<organism evidence="4">
    <name type="scientific">Neodiprion lecontei</name>
    <name type="common">Redheaded pine sawfly</name>
    <dbReference type="NCBI Taxonomy" id="441921"/>
    <lineage>
        <taxon>Eukaryota</taxon>
        <taxon>Metazoa</taxon>
        <taxon>Ecdysozoa</taxon>
        <taxon>Arthropoda</taxon>
        <taxon>Hexapoda</taxon>
        <taxon>Insecta</taxon>
        <taxon>Pterygota</taxon>
        <taxon>Neoptera</taxon>
        <taxon>Endopterygota</taxon>
        <taxon>Hymenoptera</taxon>
        <taxon>Tenthredinoidea</taxon>
        <taxon>Diprionidae</taxon>
        <taxon>Diprioninae</taxon>
        <taxon>Neodiprion</taxon>
    </lineage>
</organism>
<dbReference type="InParanoid" id="A0A6J0BQN1"/>
<dbReference type="GeneID" id="107221930"/>